<evidence type="ECO:0000256" key="3">
    <source>
        <dbReference type="ARBA" id="ARBA00023082"/>
    </source>
</evidence>
<evidence type="ECO:0000313" key="9">
    <source>
        <dbReference type="Proteomes" id="UP000295292"/>
    </source>
</evidence>
<dbReference type="InterPro" id="IPR013325">
    <property type="entry name" value="RNA_pol_sigma_r2"/>
</dbReference>
<dbReference type="InterPro" id="IPR036388">
    <property type="entry name" value="WH-like_DNA-bd_sf"/>
</dbReference>
<dbReference type="OrthoDB" id="659569at2"/>
<dbReference type="Gene3D" id="1.10.10.10">
    <property type="entry name" value="Winged helix-like DNA-binding domain superfamily/Winged helix DNA-binding domain"/>
    <property type="match status" value="1"/>
</dbReference>
<name>A0A4R6WPU3_9SPHI</name>
<accession>A0A4R6WPU3</accession>
<protein>
    <submittedName>
        <fullName evidence="8">RNA polymerase sigma-70 factor (Family 1)</fullName>
    </submittedName>
</protein>
<dbReference type="InterPro" id="IPR014284">
    <property type="entry name" value="RNA_pol_sigma-70_dom"/>
</dbReference>
<dbReference type="PANTHER" id="PTHR43133">
    <property type="entry name" value="RNA POLYMERASE ECF-TYPE SIGMA FACTO"/>
    <property type="match status" value="1"/>
</dbReference>
<dbReference type="Proteomes" id="UP000295292">
    <property type="component" value="Unassembled WGS sequence"/>
</dbReference>
<dbReference type="InterPro" id="IPR013324">
    <property type="entry name" value="RNA_pol_sigma_r3/r4-like"/>
</dbReference>
<dbReference type="NCBIfam" id="TIGR02937">
    <property type="entry name" value="sigma70-ECF"/>
    <property type="match status" value="1"/>
</dbReference>
<dbReference type="InterPro" id="IPR039425">
    <property type="entry name" value="RNA_pol_sigma-70-like"/>
</dbReference>
<dbReference type="EMBL" id="SNYV01000011">
    <property type="protein sequence ID" value="TDQ80181.1"/>
    <property type="molecule type" value="Genomic_DNA"/>
</dbReference>
<keyword evidence="9" id="KW-1185">Reference proteome</keyword>
<comment type="caution">
    <text evidence="8">The sequence shown here is derived from an EMBL/GenBank/DDBJ whole genome shotgun (WGS) entry which is preliminary data.</text>
</comment>
<dbReference type="GO" id="GO:0003677">
    <property type="term" value="F:DNA binding"/>
    <property type="evidence" value="ECO:0007669"/>
    <property type="project" value="InterPro"/>
</dbReference>
<dbReference type="NCBIfam" id="TIGR02985">
    <property type="entry name" value="Sig70_bacteroi1"/>
    <property type="match status" value="1"/>
</dbReference>
<dbReference type="AlphaFoldDB" id="A0A4R6WPU3"/>
<evidence type="ECO:0000256" key="1">
    <source>
        <dbReference type="ARBA" id="ARBA00010641"/>
    </source>
</evidence>
<dbReference type="GO" id="GO:0006352">
    <property type="term" value="P:DNA-templated transcription initiation"/>
    <property type="evidence" value="ECO:0007669"/>
    <property type="project" value="InterPro"/>
</dbReference>
<reference evidence="8 9" key="1">
    <citation type="submission" date="2019-03" db="EMBL/GenBank/DDBJ databases">
        <title>Genomic Encyclopedia of Archaeal and Bacterial Type Strains, Phase II (KMG-II): from individual species to whole genera.</title>
        <authorList>
            <person name="Goeker M."/>
        </authorList>
    </citation>
    <scope>NUCLEOTIDE SEQUENCE [LARGE SCALE GENOMIC DNA]</scope>
    <source>
        <strain evidence="8 9">DSM 28353</strain>
    </source>
</reference>
<dbReference type="PANTHER" id="PTHR43133:SF46">
    <property type="entry name" value="RNA POLYMERASE SIGMA-70 FACTOR ECF SUBFAMILY"/>
    <property type="match status" value="1"/>
</dbReference>
<dbReference type="Pfam" id="PF08281">
    <property type="entry name" value="Sigma70_r4_2"/>
    <property type="match status" value="1"/>
</dbReference>
<keyword evidence="4" id="KW-0804">Transcription</keyword>
<evidence type="ECO:0000256" key="2">
    <source>
        <dbReference type="ARBA" id="ARBA00023015"/>
    </source>
</evidence>
<keyword evidence="3" id="KW-0731">Sigma factor</keyword>
<feature type="domain" description="RNA polymerase sigma-70 region 2" evidence="6">
    <location>
        <begin position="29"/>
        <end position="95"/>
    </location>
</feature>
<comment type="similarity">
    <text evidence="1">Belongs to the sigma-70 factor family. ECF subfamily.</text>
</comment>
<keyword evidence="2" id="KW-0805">Transcription regulation</keyword>
<dbReference type="InterPro" id="IPR007627">
    <property type="entry name" value="RNA_pol_sigma70_r2"/>
</dbReference>
<evidence type="ECO:0000259" key="7">
    <source>
        <dbReference type="Pfam" id="PF08281"/>
    </source>
</evidence>
<feature type="region of interest" description="Disordered" evidence="5">
    <location>
        <begin position="205"/>
        <end position="225"/>
    </location>
</feature>
<evidence type="ECO:0000256" key="4">
    <source>
        <dbReference type="ARBA" id="ARBA00023163"/>
    </source>
</evidence>
<evidence type="ECO:0000259" key="6">
    <source>
        <dbReference type="Pfam" id="PF04542"/>
    </source>
</evidence>
<evidence type="ECO:0000313" key="8">
    <source>
        <dbReference type="EMBL" id="TDQ80181.1"/>
    </source>
</evidence>
<dbReference type="Pfam" id="PF04542">
    <property type="entry name" value="Sigma70_r2"/>
    <property type="match status" value="1"/>
</dbReference>
<gene>
    <name evidence="8" type="ORF">CLV99_1638</name>
</gene>
<dbReference type="Gene3D" id="1.10.1740.10">
    <property type="match status" value="1"/>
</dbReference>
<proteinExistence type="inferred from homology"/>
<feature type="domain" description="RNA polymerase sigma factor 70 region 4 type 2" evidence="7">
    <location>
        <begin position="127"/>
        <end position="177"/>
    </location>
</feature>
<sequence length="225" mass="26770">MEDNVYSKYTDTDLIAMLYSGDHTAFREIYQRYFPVLHIHAYKRISDEEVIKDILQDIFASLWSKREDIDLKHTLSGYLYAAVSYKITNYYLKQKTENRYLDSLQHYLDTPDSVRTDFYVRHKELHQIIESEINALPLAMRRIFIMSRVDLMPHKEIASVLKLSEHTVRTQIKKALRILRQRLPLFTYMILCSEIGYSLKSWSHQDTNTNQSDKYKSTAQQDSIR</sequence>
<evidence type="ECO:0000256" key="5">
    <source>
        <dbReference type="SAM" id="MobiDB-lite"/>
    </source>
</evidence>
<dbReference type="SUPFAM" id="SSF88946">
    <property type="entry name" value="Sigma2 domain of RNA polymerase sigma factors"/>
    <property type="match status" value="1"/>
</dbReference>
<dbReference type="SUPFAM" id="SSF88659">
    <property type="entry name" value="Sigma3 and sigma4 domains of RNA polymerase sigma factors"/>
    <property type="match status" value="1"/>
</dbReference>
<dbReference type="InterPro" id="IPR013249">
    <property type="entry name" value="RNA_pol_sigma70_r4_t2"/>
</dbReference>
<dbReference type="InterPro" id="IPR014327">
    <property type="entry name" value="RNA_pol_sigma70_bacteroid"/>
</dbReference>
<dbReference type="RefSeq" id="WP_133583922.1">
    <property type="nucleotide sequence ID" value="NZ_SNYV01000011.1"/>
</dbReference>
<dbReference type="GO" id="GO:0016987">
    <property type="term" value="F:sigma factor activity"/>
    <property type="evidence" value="ECO:0007669"/>
    <property type="project" value="UniProtKB-KW"/>
</dbReference>
<organism evidence="8 9">
    <name type="scientific">Sphingobacterium yanglingense</name>
    <dbReference type="NCBI Taxonomy" id="1437280"/>
    <lineage>
        <taxon>Bacteria</taxon>
        <taxon>Pseudomonadati</taxon>
        <taxon>Bacteroidota</taxon>
        <taxon>Sphingobacteriia</taxon>
        <taxon>Sphingobacteriales</taxon>
        <taxon>Sphingobacteriaceae</taxon>
        <taxon>Sphingobacterium</taxon>
    </lineage>
</organism>